<reference evidence="1" key="2">
    <citation type="submission" date="2020-02" db="EMBL/GenBank/DDBJ databases">
        <authorList>
            <consortium name="NCBI Pathogen Detection Project"/>
        </authorList>
    </citation>
    <scope>NUCLEOTIDE SEQUENCE</scope>
    <source>
        <strain evidence="1">MA.CK_94/00001630</strain>
    </source>
</reference>
<dbReference type="AlphaFoldDB" id="A0A759YM48"/>
<dbReference type="EMBL" id="DAAXRP010000048">
    <property type="protein sequence ID" value="HAG2285016.1"/>
    <property type="molecule type" value="Genomic_DNA"/>
</dbReference>
<organism evidence="1">
    <name type="scientific">Salmonella enterica</name>
    <name type="common">Salmonella choleraesuis</name>
    <dbReference type="NCBI Taxonomy" id="28901"/>
    <lineage>
        <taxon>Bacteria</taxon>
        <taxon>Pseudomonadati</taxon>
        <taxon>Pseudomonadota</taxon>
        <taxon>Gammaproteobacteria</taxon>
        <taxon>Enterobacterales</taxon>
        <taxon>Enterobacteriaceae</taxon>
        <taxon>Salmonella</taxon>
    </lineage>
</organism>
<comment type="caution">
    <text evidence="1">The sequence shown here is derived from an EMBL/GenBank/DDBJ whole genome shotgun (WGS) entry which is preliminary data.</text>
</comment>
<protein>
    <submittedName>
        <fullName evidence="1">Transcriptional regulator</fullName>
    </submittedName>
</protein>
<gene>
    <name evidence="1" type="ORF">G8W61_005438</name>
</gene>
<reference evidence="1" key="1">
    <citation type="journal article" date="2018" name="Genome Biol.">
        <title>SKESA: strategic k-mer extension for scrupulous assemblies.</title>
        <authorList>
            <person name="Souvorov A."/>
            <person name="Agarwala R."/>
            <person name="Lipman D.J."/>
        </authorList>
    </citation>
    <scope>NUCLEOTIDE SEQUENCE</scope>
    <source>
        <strain evidence="1">MA.CK_94/00001630</strain>
    </source>
</reference>
<evidence type="ECO:0000313" key="1">
    <source>
        <dbReference type="EMBL" id="HAG2285016.1"/>
    </source>
</evidence>
<name>A0A759YM48_SALER</name>
<sequence>MTEIYRGDDVPRHIIIHGDSWPVVSTTEHMVKAILPAARSETTSGTAALLQKLARSPEASLILCLRPREHVFLFCALKNALLSHPALVISDELLFSDRVVLHNYAGIPAVLHQELAGTVTRLRQGDSPYPVKGVLADFLSDPRPATGLFSVPLIFDRPDRLMNYMELLLFRATVSCGLTPAQQRLLQEVHRGQNRLADMTGILGSGKKKIWQDKDQLLMKLGMRNRLRELLHGTRFCMAEQRTRFITPDEAGRLYVAPVFGQRENG</sequence>
<accession>A0A759YM48</accession>
<proteinExistence type="predicted"/>